<organism evidence="2 3">
    <name type="scientific">Populus deltoides</name>
    <name type="common">Eastern poplar</name>
    <name type="synonym">Eastern cottonwood</name>
    <dbReference type="NCBI Taxonomy" id="3696"/>
    <lineage>
        <taxon>Eukaryota</taxon>
        <taxon>Viridiplantae</taxon>
        <taxon>Streptophyta</taxon>
        <taxon>Embryophyta</taxon>
        <taxon>Tracheophyta</taxon>
        <taxon>Spermatophyta</taxon>
        <taxon>Magnoliopsida</taxon>
        <taxon>eudicotyledons</taxon>
        <taxon>Gunneridae</taxon>
        <taxon>Pentapetalae</taxon>
        <taxon>rosids</taxon>
        <taxon>fabids</taxon>
        <taxon>Malpighiales</taxon>
        <taxon>Salicaceae</taxon>
        <taxon>Saliceae</taxon>
        <taxon>Populus</taxon>
    </lineage>
</organism>
<dbReference type="Pfam" id="PF00646">
    <property type="entry name" value="F-box"/>
    <property type="match status" value="1"/>
</dbReference>
<comment type="caution">
    <text evidence="2">The sequence shown here is derived from an EMBL/GenBank/DDBJ whole genome shotgun (WGS) entry which is preliminary data.</text>
</comment>
<evidence type="ECO:0000259" key="1">
    <source>
        <dbReference type="PROSITE" id="PS50181"/>
    </source>
</evidence>
<gene>
    <name evidence="2" type="ORF">H0E87_021664</name>
</gene>
<evidence type="ECO:0000313" key="2">
    <source>
        <dbReference type="EMBL" id="KAH8492165.1"/>
    </source>
</evidence>
<accession>A0A8T2XF42</accession>
<dbReference type="PROSITE" id="PS50181">
    <property type="entry name" value="FBOX"/>
    <property type="match status" value="1"/>
</dbReference>
<dbReference type="InterPro" id="IPR011043">
    <property type="entry name" value="Gal_Oxase/kelch_b-propeller"/>
</dbReference>
<sequence length="409" mass="47188">MSGGNRVDGSVPILPEEIITEILTRLPVKSLLRFKLVSKDWYSLITNPEFTAAHLHKYSTQKSSILLRGFRWPEHSSTLSWLHRKDTTTFHSLHIPQSLMYNHTFMRNYFLNPQISPKLSFILIGSSGGLLCIKLCDYHGIDYVLWNPATRKFKYVKHPQQDFQLLMDGFGHNGKMNDYMLVKIGRLFHSPNFDAVDDDQLYEKEERDFVLRALVYSWRTDSWRLVYDCRILADDFCSRGQAVSLKGEFYWHLDGLRDIILAFDTAKYVFRWINFPPWNQSILVEVRLVSGGIKDSLACCVFPYDGSTSITMDIWVVDESGSGVGNEESWTKFLSMPFLGTLHQVFTWGDKVIVNGKRDGHILIYDPISHEIIYDFLNPYFSSYHLDGYVESLVSVDGPNNLEAEHAPV</sequence>
<dbReference type="InterPro" id="IPR001810">
    <property type="entry name" value="F-box_dom"/>
</dbReference>
<dbReference type="PANTHER" id="PTHR31672">
    <property type="entry name" value="BNACNNG10540D PROTEIN"/>
    <property type="match status" value="1"/>
</dbReference>
<dbReference type="Pfam" id="PF07734">
    <property type="entry name" value="FBA_1"/>
    <property type="match status" value="1"/>
</dbReference>
<reference evidence="2" key="1">
    <citation type="journal article" date="2021" name="J. Hered.">
        <title>Genome Assembly of Salicaceae Populus deltoides (Eastern Cottonwood) I-69 Based on Nanopore Sequencing and Hi-C Technologies.</title>
        <authorList>
            <person name="Bai S."/>
            <person name="Wu H."/>
            <person name="Zhang J."/>
            <person name="Pan Z."/>
            <person name="Zhao W."/>
            <person name="Li Z."/>
            <person name="Tong C."/>
        </authorList>
    </citation>
    <scope>NUCLEOTIDE SEQUENCE</scope>
    <source>
        <tissue evidence="2">Leaf</tissue>
    </source>
</reference>
<dbReference type="PANTHER" id="PTHR31672:SF13">
    <property type="entry name" value="F-BOX PROTEIN CPR30-LIKE"/>
    <property type="match status" value="1"/>
</dbReference>
<dbReference type="InterPro" id="IPR050796">
    <property type="entry name" value="SCF_F-box_component"/>
</dbReference>
<dbReference type="InterPro" id="IPR036047">
    <property type="entry name" value="F-box-like_dom_sf"/>
</dbReference>
<dbReference type="Gene3D" id="1.20.1280.50">
    <property type="match status" value="1"/>
</dbReference>
<dbReference type="EMBL" id="JACEGQ020000012">
    <property type="protein sequence ID" value="KAH8492165.1"/>
    <property type="molecule type" value="Genomic_DNA"/>
</dbReference>
<protein>
    <recommendedName>
        <fullName evidence="1">F-box domain-containing protein</fullName>
    </recommendedName>
</protein>
<dbReference type="SUPFAM" id="SSF81383">
    <property type="entry name" value="F-box domain"/>
    <property type="match status" value="1"/>
</dbReference>
<dbReference type="InterPro" id="IPR017451">
    <property type="entry name" value="F-box-assoc_interact_dom"/>
</dbReference>
<dbReference type="SMART" id="SM00256">
    <property type="entry name" value="FBOX"/>
    <property type="match status" value="1"/>
</dbReference>
<dbReference type="InterPro" id="IPR006527">
    <property type="entry name" value="F-box-assoc_dom_typ1"/>
</dbReference>
<feature type="domain" description="F-box" evidence="1">
    <location>
        <begin position="8"/>
        <end position="55"/>
    </location>
</feature>
<evidence type="ECO:0000313" key="3">
    <source>
        <dbReference type="Proteomes" id="UP000807159"/>
    </source>
</evidence>
<dbReference type="CDD" id="cd22157">
    <property type="entry name" value="F-box_AtFBW1-like"/>
    <property type="match status" value="1"/>
</dbReference>
<dbReference type="AlphaFoldDB" id="A0A8T2XF42"/>
<keyword evidence="3" id="KW-1185">Reference proteome</keyword>
<proteinExistence type="predicted"/>
<dbReference type="NCBIfam" id="TIGR01640">
    <property type="entry name" value="F_box_assoc_1"/>
    <property type="match status" value="1"/>
</dbReference>
<name>A0A8T2XF42_POPDE</name>
<dbReference type="Proteomes" id="UP000807159">
    <property type="component" value="Chromosome 12"/>
</dbReference>
<dbReference type="SUPFAM" id="SSF50965">
    <property type="entry name" value="Galactose oxidase, central domain"/>
    <property type="match status" value="1"/>
</dbReference>